<protein>
    <submittedName>
        <fullName evidence="2">(rape) hypothetical protein</fullName>
    </submittedName>
</protein>
<feature type="chain" id="PRO_5032306312" evidence="1">
    <location>
        <begin position="24"/>
        <end position="124"/>
    </location>
</feature>
<dbReference type="EMBL" id="HG994360">
    <property type="protein sequence ID" value="CAF2082929.1"/>
    <property type="molecule type" value="Genomic_DNA"/>
</dbReference>
<name>A0A816SEM5_BRANA</name>
<dbReference type="Proteomes" id="UP001295469">
    <property type="component" value="Chromosome A06"/>
</dbReference>
<evidence type="ECO:0000313" key="2">
    <source>
        <dbReference type="EMBL" id="CAF2082929.1"/>
    </source>
</evidence>
<proteinExistence type="predicted"/>
<evidence type="ECO:0000256" key="1">
    <source>
        <dbReference type="SAM" id="SignalP"/>
    </source>
</evidence>
<accession>A0A816SEM5</accession>
<dbReference type="AlphaFoldDB" id="A0A816SEM5"/>
<reference evidence="2" key="1">
    <citation type="submission" date="2021-01" db="EMBL/GenBank/DDBJ databases">
        <authorList>
            <consortium name="Genoscope - CEA"/>
            <person name="William W."/>
        </authorList>
    </citation>
    <scope>NUCLEOTIDE SEQUENCE</scope>
</reference>
<feature type="non-terminal residue" evidence="2">
    <location>
        <position position="124"/>
    </location>
</feature>
<gene>
    <name evidence="2" type="ORF">DARMORV10_A06P09650.1</name>
</gene>
<feature type="signal peptide" evidence="1">
    <location>
        <begin position="1"/>
        <end position="23"/>
    </location>
</feature>
<sequence length="124" mass="13367">CRLWLVLLPCSWHILFVSPPVSAIPCCLRSGSSRRITVVSGSPALGCSSSVLLLRPGFKPVFVSGSQSLTMSSSCPIQPSQFSVALGVVSGFKKRLFHGYALTGWVLPDVWCYEAALTLMGIRH</sequence>
<organism evidence="2">
    <name type="scientific">Brassica napus</name>
    <name type="common">Rape</name>
    <dbReference type="NCBI Taxonomy" id="3708"/>
    <lineage>
        <taxon>Eukaryota</taxon>
        <taxon>Viridiplantae</taxon>
        <taxon>Streptophyta</taxon>
        <taxon>Embryophyta</taxon>
        <taxon>Tracheophyta</taxon>
        <taxon>Spermatophyta</taxon>
        <taxon>Magnoliopsida</taxon>
        <taxon>eudicotyledons</taxon>
        <taxon>Gunneridae</taxon>
        <taxon>Pentapetalae</taxon>
        <taxon>rosids</taxon>
        <taxon>malvids</taxon>
        <taxon>Brassicales</taxon>
        <taxon>Brassicaceae</taxon>
        <taxon>Brassiceae</taxon>
        <taxon>Brassica</taxon>
    </lineage>
</organism>
<keyword evidence="1" id="KW-0732">Signal</keyword>